<dbReference type="GO" id="GO:0006811">
    <property type="term" value="P:monoatomic ion transport"/>
    <property type="evidence" value="ECO:0007669"/>
    <property type="project" value="UniProtKB-KW"/>
</dbReference>
<evidence type="ECO:0000256" key="9">
    <source>
        <dbReference type="ARBA" id="ARBA00031636"/>
    </source>
</evidence>
<gene>
    <name evidence="11" type="ORF">H9863_01100</name>
</gene>
<feature type="transmembrane region" description="Helical" evidence="10">
    <location>
        <begin position="351"/>
        <end position="370"/>
    </location>
</feature>
<keyword evidence="5 10" id="KW-0812">Transmembrane</keyword>
<reference evidence="11" key="2">
    <citation type="submission" date="2021-04" db="EMBL/GenBank/DDBJ databases">
        <authorList>
            <person name="Gilroy R."/>
        </authorList>
    </citation>
    <scope>NUCLEOTIDE SEQUENCE</scope>
    <source>
        <strain evidence="11">23274</strain>
    </source>
</reference>
<dbReference type="PIRSF" id="PIRSF006603">
    <property type="entry name" value="DinF"/>
    <property type="match status" value="1"/>
</dbReference>
<feature type="transmembrane region" description="Helical" evidence="10">
    <location>
        <begin position="12"/>
        <end position="35"/>
    </location>
</feature>
<dbReference type="InterPro" id="IPR002528">
    <property type="entry name" value="MATE_fam"/>
</dbReference>
<evidence type="ECO:0000256" key="4">
    <source>
        <dbReference type="ARBA" id="ARBA00022475"/>
    </source>
</evidence>
<keyword evidence="2" id="KW-0813">Transport</keyword>
<keyword evidence="8 10" id="KW-0472">Membrane</keyword>
<keyword evidence="6 10" id="KW-1133">Transmembrane helix</keyword>
<feature type="transmembrane region" description="Helical" evidence="10">
    <location>
        <begin position="274"/>
        <end position="293"/>
    </location>
</feature>
<keyword evidence="3" id="KW-0050">Antiport</keyword>
<dbReference type="GO" id="GO:0042910">
    <property type="term" value="F:xenobiotic transmembrane transporter activity"/>
    <property type="evidence" value="ECO:0007669"/>
    <property type="project" value="InterPro"/>
</dbReference>
<feature type="transmembrane region" description="Helical" evidence="10">
    <location>
        <begin position="382"/>
        <end position="404"/>
    </location>
</feature>
<evidence type="ECO:0000256" key="10">
    <source>
        <dbReference type="SAM" id="Phobius"/>
    </source>
</evidence>
<dbReference type="AlphaFoldDB" id="A0A9D1UYE5"/>
<sequence>MQNKKEIIKVSYPIFLGLLAQNIINVTDTAFLGHVGEVELGASALGGLYYICLFTLAFGFSIGAQILMARRNGEGKYQELGTVLNQGSLFSFLMAIVLLVGAMLSARPVMQLMLSSEVILEASYDFFSVRVWGLLFSFVNVMYRAFYVAIIRTKVLTLNAIVMASINVILDYILIFGKFGAPRLGLEGAAIASVMAEAGSLLFFLLYTRYAVDGKKYGLKFRLRLDFPVIRRILNVSVFMMLQQFIPFTTWFVFFLAIEHIGQRELAIANVVRSIYVLVLIPVQALSTTVNTLVSNAIGSKAIDRVIPIIRQVAKISVVFALCCAVLMVVFPHPMLAVYTNDLPLIEEAVPSLWVIAGALLIAAVSNICFSGISGTGNTRSALMIELSAQVFYAAYILVTCWWFKWSVAACFTCEVVYYGLLLIGSACYFRYFNWQKTKI</sequence>
<accession>A0A9D1UYE5</accession>
<dbReference type="Proteomes" id="UP000824202">
    <property type="component" value="Unassembled WGS sequence"/>
</dbReference>
<evidence type="ECO:0000256" key="3">
    <source>
        <dbReference type="ARBA" id="ARBA00022449"/>
    </source>
</evidence>
<dbReference type="InterPro" id="IPR048279">
    <property type="entry name" value="MdtK-like"/>
</dbReference>
<dbReference type="PANTHER" id="PTHR43298">
    <property type="entry name" value="MULTIDRUG RESISTANCE PROTEIN NORM-RELATED"/>
    <property type="match status" value="1"/>
</dbReference>
<feature type="transmembrane region" description="Helical" evidence="10">
    <location>
        <begin position="189"/>
        <end position="212"/>
    </location>
</feature>
<dbReference type="GO" id="GO:0015297">
    <property type="term" value="F:antiporter activity"/>
    <property type="evidence" value="ECO:0007669"/>
    <property type="project" value="UniProtKB-KW"/>
</dbReference>
<dbReference type="GO" id="GO:0005886">
    <property type="term" value="C:plasma membrane"/>
    <property type="evidence" value="ECO:0007669"/>
    <property type="project" value="UniProtKB-SubCell"/>
</dbReference>
<evidence type="ECO:0000256" key="6">
    <source>
        <dbReference type="ARBA" id="ARBA00022989"/>
    </source>
</evidence>
<proteinExistence type="predicted"/>
<dbReference type="Pfam" id="PF01554">
    <property type="entry name" value="MatE"/>
    <property type="match status" value="2"/>
</dbReference>
<dbReference type="NCBIfam" id="TIGR00797">
    <property type="entry name" value="matE"/>
    <property type="match status" value="1"/>
</dbReference>
<organism evidence="11 12">
    <name type="scientific">Candidatus Odoribacter faecigallinarum</name>
    <dbReference type="NCBI Taxonomy" id="2838706"/>
    <lineage>
        <taxon>Bacteria</taxon>
        <taxon>Pseudomonadati</taxon>
        <taxon>Bacteroidota</taxon>
        <taxon>Bacteroidia</taxon>
        <taxon>Bacteroidales</taxon>
        <taxon>Odoribacteraceae</taxon>
        <taxon>Odoribacter</taxon>
    </lineage>
</organism>
<evidence type="ECO:0000256" key="1">
    <source>
        <dbReference type="ARBA" id="ARBA00004651"/>
    </source>
</evidence>
<evidence type="ECO:0000256" key="7">
    <source>
        <dbReference type="ARBA" id="ARBA00023065"/>
    </source>
</evidence>
<feature type="transmembrane region" description="Helical" evidence="10">
    <location>
        <begin position="47"/>
        <end position="68"/>
    </location>
</feature>
<evidence type="ECO:0000313" key="11">
    <source>
        <dbReference type="EMBL" id="HIX02701.1"/>
    </source>
</evidence>
<feature type="transmembrane region" description="Helical" evidence="10">
    <location>
        <begin position="233"/>
        <end position="254"/>
    </location>
</feature>
<feature type="transmembrane region" description="Helical" evidence="10">
    <location>
        <begin position="313"/>
        <end position="331"/>
    </location>
</feature>
<evidence type="ECO:0000256" key="8">
    <source>
        <dbReference type="ARBA" id="ARBA00023136"/>
    </source>
</evidence>
<evidence type="ECO:0000256" key="2">
    <source>
        <dbReference type="ARBA" id="ARBA00022448"/>
    </source>
</evidence>
<dbReference type="InterPro" id="IPR050222">
    <property type="entry name" value="MATE_MdtK"/>
</dbReference>
<dbReference type="PANTHER" id="PTHR43298:SF2">
    <property type="entry name" value="FMN_FAD EXPORTER YEEO-RELATED"/>
    <property type="match status" value="1"/>
</dbReference>
<feature type="transmembrane region" description="Helical" evidence="10">
    <location>
        <begin position="155"/>
        <end position="177"/>
    </location>
</feature>
<reference evidence="11" key="1">
    <citation type="journal article" date="2021" name="PeerJ">
        <title>Extensive microbial diversity within the chicken gut microbiome revealed by metagenomics and culture.</title>
        <authorList>
            <person name="Gilroy R."/>
            <person name="Ravi A."/>
            <person name="Getino M."/>
            <person name="Pursley I."/>
            <person name="Horton D.L."/>
            <person name="Alikhan N.F."/>
            <person name="Baker D."/>
            <person name="Gharbi K."/>
            <person name="Hall N."/>
            <person name="Watson M."/>
            <person name="Adriaenssens E.M."/>
            <person name="Foster-Nyarko E."/>
            <person name="Jarju S."/>
            <person name="Secka A."/>
            <person name="Antonio M."/>
            <person name="Oren A."/>
            <person name="Chaudhuri R.R."/>
            <person name="La Ragione R."/>
            <person name="Hildebrand F."/>
            <person name="Pallen M.J."/>
        </authorList>
    </citation>
    <scope>NUCLEOTIDE SEQUENCE</scope>
    <source>
        <strain evidence="11">23274</strain>
    </source>
</reference>
<comment type="subcellular location">
    <subcellularLocation>
        <location evidence="1">Cell membrane</location>
        <topology evidence="1">Multi-pass membrane protein</topology>
    </subcellularLocation>
</comment>
<dbReference type="CDD" id="cd13133">
    <property type="entry name" value="MATE_like_7"/>
    <property type="match status" value="1"/>
</dbReference>
<feature type="transmembrane region" description="Helical" evidence="10">
    <location>
        <begin position="416"/>
        <end position="433"/>
    </location>
</feature>
<feature type="transmembrane region" description="Helical" evidence="10">
    <location>
        <begin position="126"/>
        <end position="143"/>
    </location>
</feature>
<protein>
    <recommendedName>
        <fullName evidence="9">Multidrug-efflux transporter</fullName>
    </recommendedName>
</protein>
<comment type="caution">
    <text evidence="11">The sequence shown here is derived from an EMBL/GenBank/DDBJ whole genome shotgun (WGS) entry which is preliminary data.</text>
</comment>
<evidence type="ECO:0000313" key="12">
    <source>
        <dbReference type="Proteomes" id="UP000824202"/>
    </source>
</evidence>
<feature type="transmembrane region" description="Helical" evidence="10">
    <location>
        <begin position="89"/>
        <end position="106"/>
    </location>
</feature>
<keyword evidence="4" id="KW-1003">Cell membrane</keyword>
<evidence type="ECO:0000256" key="5">
    <source>
        <dbReference type="ARBA" id="ARBA00022692"/>
    </source>
</evidence>
<keyword evidence="7" id="KW-0406">Ion transport</keyword>
<dbReference type="EMBL" id="DXFT01000021">
    <property type="protein sequence ID" value="HIX02701.1"/>
    <property type="molecule type" value="Genomic_DNA"/>
</dbReference>
<name>A0A9D1UYE5_9BACT</name>